<dbReference type="Pfam" id="PF10756">
    <property type="entry name" value="bPH_6"/>
    <property type="match status" value="1"/>
</dbReference>
<keyword evidence="2" id="KW-0472">Membrane</keyword>
<evidence type="ECO:0000259" key="3">
    <source>
        <dbReference type="Pfam" id="PF10756"/>
    </source>
</evidence>
<dbReference type="Proteomes" id="UP000321328">
    <property type="component" value="Unassembled WGS sequence"/>
</dbReference>
<evidence type="ECO:0000313" key="4">
    <source>
        <dbReference type="EMBL" id="GEL19100.1"/>
    </source>
</evidence>
<feature type="region of interest" description="Disordered" evidence="1">
    <location>
        <begin position="1"/>
        <end position="54"/>
    </location>
</feature>
<feature type="compositionally biased region" description="Basic and acidic residues" evidence="1">
    <location>
        <begin position="9"/>
        <end position="26"/>
    </location>
</feature>
<organism evidence="4 5">
    <name type="scientific">Pseudonocardia asaccharolytica DSM 44247 = NBRC 16224</name>
    <dbReference type="NCBI Taxonomy" id="1123024"/>
    <lineage>
        <taxon>Bacteria</taxon>
        <taxon>Bacillati</taxon>
        <taxon>Actinomycetota</taxon>
        <taxon>Actinomycetes</taxon>
        <taxon>Pseudonocardiales</taxon>
        <taxon>Pseudonocardiaceae</taxon>
        <taxon>Pseudonocardia</taxon>
    </lineage>
</organism>
<keyword evidence="2" id="KW-0812">Transmembrane</keyword>
<feature type="compositionally biased region" description="Pro residues" evidence="1">
    <location>
        <begin position="202"/>
        <end position="213"/>
    </location>
</feature>
<evidence type="ECO:0000256" key="1">
    <source>
        <dbReference type="SAM" id="MobiDB-lite"/>
    </source>
</evidence>
<comment type="caution">
    <text evidence="4">The sequence shown here is derived from an EMBL/GenBank/DDBJ whole genome shotgun (WGS) entry which is preliminary data.</text>
</comment>
<keyword evidence="2" id="KW-1133">Transmembrane helix</keyword>
<dbReference type="InterPro" id="IPR019692">
    <property type="entry name" value="CFP-6_PH"/>
</dbReference>
<reference evidence="4 5" key="1">
    <citation type="submission" date="2019-07" db="EMBL/GenBank/DDBJ databases">
        <title>Whole genome shotgun sequence of Pseudonocardia asaccharolytica NBRC 16224.</title>
        <authorList>
            <person name="Hosoyama A."/>
            <person name="Uohara A."/>
            <person name="Ohji S."/>
            <person name="Ichikawa N."/>
        </authorList>
    </citation>
    <scope>NUCLEOTIDE SEQUENCE [LARGE SCALE GENOMIC DNA]</scope>
    <source>
        <strain evidence="4 5">NBRC 16224</strain>
    </source>
</reference>
<gene>
    <name evidence="4" type="ORF">PA7_29370</name>
</gene>
<protein>
    <recommendedName>
        <fullName evidence="3">Low molecular weight protein antigen 6 PH domain-containing protein</fullName>
    </recommendedName>
</protein>
<dbReference type="STRING" id="1123024.GCA_000423625_03815"/>
<evidence type="ECO:0000313" key="5">
    <source>
        <dbReference type="Proteomes" id="UP000321328"/>
    </source>
</evidence>
<feature type="domain" description="Low molecular weight protein antigen 6 PH" evidence="3">
    <location>
        <begin position="123"/>
        <end position="198"/>
    </location>
</feature>
<feature type="transmembrane region" description="Helical" evidence="2">
    <location>
        <begin position="108"/>
        <end position="128"/>
    </location>
</feature>
<dbReference type="EMBL" id="BJVI01000031">
    <property type="protein sequence ID" value="GEL19100.1"/>
    <property type="molecule type" value="Genomic_DNA"/>
</dbReference>
<sequence length="213" mass="22707">MDAPAKYENSADGHGGDASRPAEHRSTSGVVGTATWEQHHADRAARPASRAGRGDATMMAVTADPHQPADAAEPPPQAVFQISRLGIFVAIALAFFAIPFAFGAPYFWFVYVVPLGIIVWILRVRTVADPEAVTVRRVLGTRRVPWSQISSLRLLPSTRSRGTRVSAVLTDGAELPLPAVHVRDLPQLAAVSGGNLPDPDPRAAPPPVHPPDD</sequence>
<dbReference type="AlphaFoldDB" id="A0A511D2V1"/>
<feature type="transmembrane region" description="Helical" evidence="2">
    <location>
        <begin position="85"/>
        <end position="102"/>
    </location>
</feature>
<feature type="region of interest" description="Disordered" evidence="1">
    <location>
        <begin position="192"/>
        <end position="213"/>
    </location>
</feature>
<keyword evidence="5" id="KW-1185">Reference proteome</keyword>
<name>A0A511D2V1_9PSEU</name>
<evidence type="ECO:0000256" key="2">
    <source>
        <dbReference type="SAM" id="Phobius"/>
    </source>
</evidence>
<accession>A0A511D2V1</accession>
<proteinExistence type="predicted"/>